<feature type="domain" description="4Fe-4S ferredoxin-type" evidence="5">
    <location>
        <begin position="341"/>
        <end position="369"/>
    </location>
</feature>
<dbReference type="Pfam" id="PF13237">
    <property type="entry name" value="Fer4_10"/>
    <property type="match status" value="1"/>
</dbReference>
<dbReference type="InterPro" id="IPR017896">
    <property type="entry name" value="4Fe4S_Fe-S-bd"/>
</dbReference>
<evidence type="ECO:0000313" key="7">
    <source>
        <dbReference type="Proteomes" id="UP000324143"/>
    </source>
</evidence>
<dbReference type="Gene3D" id="3.30.70.20">
    <property type="match status" value="1"/>
</dbReference>
<dbReference type="Proteomes" id="UP000324143">
    <property type="component" value="Unassembled WGS sequence"/>
</dbReference>
<sequence>MSKVYLGKCEEYDKKKIKTILKKAFKELGGIDFVKNKKILLNPNLLAPAEPEKAVTTHPSVLEATGQIVQEHGGEVFVGDSPGMGTFKILYRKTGIEKVVRENGFKFANFKDKIQVPNKDGKIVKNFTLAKAYREVDIVFSLAKLKTHGMAYYTGAIKNLFGMVPGLLKPQFHYKFSDKELFAQMLVDLNFAIKPELAIIDGIVAMEGDGPRNGNPRNINSLLISRDFVAADSVACRLVNIDPREIIHIRKGSESNLGEMEKKRIEIVGDIFDDLKVSKFKQPPKETKVDSVVPLPGFIKKIVKKILVPKPKFDHKKCILCKECIKICPSKPKSLKIKDNKIKINRNSCIKCFCCQEMCPAGAINARRFVL</sequence>
<organism evidence="6 7">
    <name type="scientific">Candidatus Mcinerneyibacterium aminivorans</name>
    <dbReference type="NCBI Taxonomy" id="2703815"/>
    <lineage>
        <taxon>Bacteria</taxon>
        <taxon>Candidatus Macinerneyibacteriota</taxon>
        <taxon>Candidatus Mcinerneyibacteria</taxon>
        <taxon>Candidatus Mcinerneyibacteriales</taxon>
        <taxon>Candidatus Mcinerneyibacteriaceae</taxon>
        <taxon>Candidatus Mcinerneyibacterium</taxon>
    </lineage>
</organism>
<dbReference type="PROSITE" id="PS51379">
    <property type="entry name" value="4FE4S_FER_2"/>
    <property type="match status" value="2"/>
</dbReference>
<keyword evidence="7" id="KW-1185">Reference proteome</keyword>
<evidence type="ECO:0000256" key="2">
    <source>
        <dbReference type="ARBA" id="ARBA00022723"/>
    </source>
</evidence>
<accession>A0A5D0MKH9</accession>
<evidence type="ECO:0000256" key="3">
    <source>
        <dbReference type="ARBA" id="ARBA00023004"/>
    </source>
</evidence>
<dbReference type="SUPFAM" id="SSF54862">
    <property type="entry name" value="4Fe-4S ferredoxins"/>
    <property type="match status" value="1"/>
</dbReference>
<dbReference type="EMBL" id="VSIX01000004">
    <property type="protein sequence ID" value="TYB32103.1"/>
    <property type="molecule type" value="Genomic_DNA"/>
</dbReference>
<keyword evidence="1" id="KW-0004">4Fe-4S</keyword>
<keyword evidence="3" id="KW-0408">Iron</keyword>
<dbReference type="GO" id="GO:0051539">
    <property type="term" value="F:4 iron, 4 sulfur cluster binding"/>
    <property type="evidence" value="ECO:0007669"/>
    <property type="project" value="UniProtKB-KW"/>
</dbReference>
<comment type="caution">
    <text evidence="6">The sequence shown here is derived from an EMBL/GenBank/DDBJ whole genome shotgun (WGS) entry which is preliminary data.</text>
</comment>
<gene>
    <name evidence="6" type="ORF">FXF47_00535</name>
</gene>
<dbReference type="InterPro" id="IPR050157">
    <property type="entry name" value="PSI_iron-sulfur_center"/>
</dbReference>
<dbReference type="Pfam" id="PF04015">
    <property type="entry name" value="DUF362"/>
    <property type="match status" value="1"/>
</dbReference>
<keyword evidence="4" id="KW-0411">Iron-sulfur</keyword>
<dbReference type="GO" id="GO:0046872">
    <property type="term" value="F:metal ion binding"/>
    <property type="evidence" value="ECO:0007669"/>
    <property type="project" value="UniProtKB-KW"/>
</dbReference>
<evidence type="ECO:0000256" key="1">
    <source>
        <dbReference type="ARBA" id="ARBA00022485"/>
    </source>
</evidence>
<dbReference type="InterPro" id="IPR007160">
    <property type="entry name" value="DUF362"/>
</dbReference>
<evidence type="ECO:0000256" key="4">
    <source>
        <dbReference type="ARBA" id="ARBA00023014"/>
    </source>
</evidence>
<dbReference type="PANTHER" id="PTHR24960">
    <property type="entry name" value="PHOTOSYSTEM I IRON-SULFUR CENTER-RELATED"/>
    <property type="match status" value="1"/>
</dbReference>
<protein>
    <submittedName>
        <fullName evidence="6">DUF362 domain-containing protein</fullName>
    </submittedName>
</protein>
<name>A0A5D0MKH9_9BACT</name>
<dbReference type="PROSITE" id="PS00198">
    <property type="entry name" value="4FE4S_FER_1"/>
    <property type="match status" value="1"/>
</dbReference>
<evidence type="ECO:0000259" key="5">
    <source>
        <dbReference type="PROSITE" id="PS51379"/>
    </source>
</evidence>
<feature type="domain" description="4Fe-4S ferredoxin-type" evidence="5">
    <location>
        <begin position="309"/>
        <end position="340"/>
    </location>
</feature>
<evidence type="ECO:0000313" key="6">
    <source>
        <dbReference type="EMBL" id="TYB32103.1"/>
    </source>
</evidence>
<dbReference type="AlphaFoldDB" id="A0A5D0MKH9"/>
<keyword evidence="2" id="KW-0479">Metal-binding</keyword>
<reference evidence="6" key="1">
    <citation type="submission" date="2019-08" db="EMBL/GenBank/DDBJ databases">
        <title>Genomic characterization of a novel candidate phylum (ARYD3) from a high temperature, high salinity tertiary oil reservoir in north central Oklahoma, USA.</title>
        <authorList>
            <person name="Youssef N.H."/>
            <person name="Yadav A."/>
            <person name="Elshahed M.S."/>
        </authorList>
    </citation>
    <scope>NUCLEOTIDE SEQUENCE [LARGE SCALE GENOMIC DNA]</scope>
    <source>
        <strain evidence="6">ARYD3</strain>
    </source>
</reference>
<dbReference type="InterPro" id="IPR017900">
    <property type="entry name" value="4Fe4S_Fe_S_CS"/>
</dbReference>
<proteinExistence type="predicted"/>